<protein>
    <recommendedName>
        <fullName evidence="4">Plasmid stabilization system</fullName>
    </recommendedName>
</protein>
<dbReference type="Proteomes" id="UP000034664">
    <property type="component" value="Unassembled WGS sequence"/>
</dbReference>
<comment type="caution">
    <text evidence="2">The sequence shown here is derived from an EMBL/GenBank/DDBJ whole genome shotgun (WGS) entry which is preliminary data.</text>
</comment>
<evidence type="ECO:0000313" key="3">
    <source>
        <dbReference type="Proteomes" id="UP000034664"/>
    </source>
</evidence>
<dbReference type="SUPFAM" id="SSF143011">
    <property type="entry name" value="RelE-like"/>
    <property type="match status" value="1"/>
</dbReference>
<dbReference type="PANTHER" id="PTHR38813:SF1">
    <property type="entry name" value="TOXIN RELE1-RELATED"/>
    <property type="match status" value="1"/>
</dbReference>
<keyword evidence="1" id="KW-1277">Toxin-antitoxin system</keyword>
<reference evidence="2 3" key="1">
    <citation type="journal article" date="2015" name="Nature">
        <title>rRNA introns, odd ribosomes, and small enigmatic genomes across a large radiation of phyla.</title>
        <authorList>
            <person name="Brown C.T."/>
            <person name="Hug L.A."/>
            <person name="Thomas B.C."/>
            <person name="Sharon I."/>
            <person name="Castelle C.J."/>
            <person name="Singh A."/>
            <person name="Wilkins M.J."/>
            <person name="Williams K.H."/>
            <person name="Banfield J.F."/>
        </authorList>
    </citation>
    <scope>NUCLEOTIDE SEQUENCE [LARGE SCALE GENOMIC DNA]</scope>
</reference>
<evidence type="ECO:0000256" key="1">
    <source>
        <dbReference type="ARBA" id="ARBA00022649"/>
    </source>
</evidence>
<dbReference type="InterPro" id="IPR007712">
    <property type="entry name" value="RelE/ParE_toxin"/>
</dbReference>
<dbReference type="Gene3D" id="3.30.2310.20">
    <property type="entry name" value="RelE-like"/>
    <property type="match status" value="1"/>
</dbReference>
<dbReference type="AlphaFoldDB" id="A0A0G0T2K3"/>
<dbReference type="Pfam" id="PF05016">
    <property type="entry name" value="ParE_toxin"/>
    <property type="match status" value="1"/>
</dbReference>
<dbReference type="InterPro" id="IPR035093">
    <property type="entry name" value="RelE/ParE_toxin_dom_sf"/>
</dbReference>
<dbReference type="EMBL" id="LBZM01000032">
    <property type="protein sequence ID" value="KKR71249.1"/>
    <property type="molecule type" value="Genomic_DNA"/>
</dbReference>
<gene>
    <name evidence="2" type="ORF">UU14_C0032G0012</name>
</gene>
<organism evidence="2 3">
    <name type="scientific">Candidatus Roizmanbacteria bacterium GW2011_GWB1_40_7</name>
    <dbReference type="NCBI Taxonomy" id="1618482"/>
    <lineage>
        <taxon>Bacteria</taxon>
        <taxon>Candidatus Roizmaniibacteriota</taxon>
    </lineage>
</organism>
<dbReference type="InterPro" id="IPR052747">
    <property type="entry name" value="TA_system_RelE_toxin"/>
</dbReference>
<accession>A0A0G0T2K3</accession>
<evidence type="ECO:0008006" key="4">
    <source>
        <dbReference type="Google" id="ProtNLM"/>
    </source>
</evidence>
<dbReference type="PANTHER" id="PTHR38813">
    <property type="match status" value="1"/>
</dbReference>
<sequence>MSEIDEPIYHVFFTKTSHKQYQKLDKLTQKKVDKAILRLQESPNQPNTERLVGHPEAGYRYRIGNYRMLFDIYPDNEIYILHIWPRGKDYKK</sequence>
<name>A0A0G0T2K3_9BACT</name>
<evidence type="ECO:0000313" key="2">
    <source>
        <dbReference type="EMBL" id="KKR71249.1"/>
    </source>
</evidence>
<proteinExistence type="predicted"/>